<reference evidence="1 2" key="1">
    <citation type="journal article" date="2015" name="Genome Biol. Evol.">
        <title>Comparative Genomics of a Bacterivorous Green Alga Reveals Evolutionary Causalities and Consequences of Phago-Mixotrophic Mode of Nutrition.</title>
        <authorList>
            <person name="Burns J.A."/>
            <person name="Paasch A."/>
            <person name="Narechania A."/>
            <person name="Kim E."/>
        </authorList>
    </citation>
    <scope>NUCLEOTIDE SEQUENCE [LARGE SCALE GENOMIC DNA]</scope>
    <source>
        <strain evidence="1 2">PLY_AMNH</strain>
    </source>
</reference>
<comment type="caution">
    <text evidence="1">The sequence shown here is derived from an EMBL/GenBank/DDBJ whole genome shotgun (WGS) entry which is preliminary data.</text>
</comment>
<evidence type="ECO:0000313" key="2">
    <source>
        <dbReference type="Proteomes" id="UP001190700"/>
    </source>
</evidence>
<protein>
    <submittedName>
        <fullName evidence="1">Uncharacterized protein</fullName>
    </submittedName>
</protein>
<sequence>MPADDEGAAEDMHTLALCHICQVAADDGAEAFAAAVAEYGAPAVLTGDESDGIDVSAYVFSAPGTSGVLTELEGHTIQVKARGSKAEERRDERITASAGGAAHGRCFVWW</sequence>
<keyword evidence="2" id="KW-1185">Reference proteome</keyword>
<dbReference type="Proteomes" id="UP001190700">
    <property type="component" value="Unassembled WGS sequence"/>
</dbReference>
<dbReference type="AlphaFoldDB" id="A0AAE0KW62"/>
<name>A0AAE0KW62_9CHLO</name>
<accession>A0AAE0KW62</accession>
<organism evidence="1 2">
    <name type="scientific">Cymbomonas tetramitiformis</name>
    <dbReference type="NCBI Taxonomy" id="36881"/>
    <lineage>
        <taxon>Eukaryota</taxon>
        <taxon>Viridiplantae</taxon>
        <taxon>Chlorophyta</taxon>
        <taxon>Pyramimonadophyceae</taxon>
        <taxon>Pyramimonadales</taxon>
        <taxon>Pyramimonadaceae</taxon>
        <taxon>Cymbomonas</taxon>
    </lineage>
</organism>
<evidence type="ECO:0000313" key="1">
    <source>
        <dbReference type="EMBL" id="KAK3262967.1"/>
    </source>
</evidence>
<gene>
    <name evidence="1" type="ORF">CYMTET_28208</name>
</gene>
<proteinExistence type="predicted"/>
<dbReference type="EMBL" id="LGRX02015839">
    <property type="protein sequence ID" value="KAK3262967.1"/>
    <property type="molecule type" value="Genomic_DNA"/>
</dbReference>